<dbReference type="PROSITE" id="PS51197">
    <property type="entry name" value="HTH_RRF2_2"/>
    <property type="match status" value="1"/>
</dbReference>
<gene>
    <name evidence="2" type="ORF">GCM10011273_10480</name>
</gene>
<evidence type="ECO:0000256" key="1">
    <source>
        <dbReference type="ARBA" id="ARBA00023125"/>
    </source>
</evidence>
<dbReference type="RefSeq" id="WP_189485310.1">
    <property type="nucleotide sequence ID" value="NZ_BMZB01000001.1"/>
</dbReference>
<dbReference type="GO" id="GO:0003700">
    <property type="term" value="F:DNA-binding transcription factor activity"/>
    <property type="evidence" value="ECO:0007669"/>
    <property type="project" value="TreeGrafter"/>
</dbReference>
<keyword evidence="1" id="KW-0238">DNA-binding</keyword>
<evidence type="ECO:0000313" key="2">
    <source>
        <dbReference type="EMBL" id="GGZ26809.1"/>
    </source>
</evidence>
<dbReference type="PANTHER" id="PTHR33221:SF5">
    <property type="entry name" value="HTH-TYPE TRANSCRIPTIONAL REGULATOR ISCR"/>
    <property type="match status" value="1"/>
</dbReference>
<keyword evidence="3" id="KW-1185">Reference proteome</keyword>
<dbReference type="InterPro" id="IPR036390">
    <property type="entry name" value="WH_DNA-bd_sf"/>
</dbReference>
<dbReference type="InterPro" id="IPR000944">
    <property type="entry name" value="Tscrpt_reg_Rrf2"/>
</dbReference>
<dbReference type="GO" id="GO:0005829">
    <property type="term" value="C:cytosol"/>
    <property type="evidence" value="ECO:0007669"/>
    <property type="project" value="TreeGrafter"/>
</dbReference>
<sequence>MLSQRAKYTIRAMQELAKAPAGETLQAGELAERIKAPLHFLEGILLELRREGLLISRRGRSGGYALAKPADLISIADLIRLVDGPLALTTCASRTAYAECEDCPTPEDCQLRNILVSARDAVARVLEGATIARPIPNLPVS</sequence>
<accession>A0A918UQJ9</accession>
<dbReference type="Gene3D" id="1.10.10.10">
    <property type="entry name" value="Winged helix-like DNA-binding domain superfamily/Winged helix DNA-binding domain"/>
    <property type="match status" value="1"/>
</dbReference>
<dbReference type="Pfam" id="PF02082">
    <property type="entry name" value="Rrf2"/>
    <property type="match status" value="1"/>
</dbReference>
<dbReference type="Proteomes" id="UP000662572">
    <property type="component" value="Unassembled WGS sequence"/>
</dbReference>
<proteinExistence type="predicted"/>
<name>A0A918UQJ9_9CAUL</name>
<dbReference type="GO" id="GO:0003677">
    <property type="term" value="F:DNA binding"/>
    <property type="evidence" value="ECO:0007669"/>
    <property type="project" value="UniProtKB-KW"/>
</dbReference>
<dbReference type="InterPro" id="IPR036388">
    <property type="entry name" value="WH-like_DNA-bd_sf"/>
</dbReference>
<dbReference type="NCBIfam" id="TIGR00738">
    <property type="entry name" value="rrf2_super"/>
    <property type="match status" value="1"/>
</dbReference>
<evidence type="ECO:0000313" key="3">
    <source>
        <dbReference type="Proteomes" id="UP000662572"/>
    </source>
</evidence>
<dbReference type="PROSITE" id="PS01332">
    <property type="entry name" value="HTH_RRF2_1"/>
    <property type="match status" value="1"/>
</dbReference>
<protein>
    <submittedName>
        <fullName evidence="2">Rrf2 family transcriptional regulator</fullName>
    </submittedName>
</protein>
<comment type="caution">
    <text evidence="2">The sequence shown here is derived from an EMBL/GenBank/DDBJ whole genome shotgun (WGS) entry which is preliminary data.</text>
</comment>
<dbReference type="EMBL" id="BMZB01000001">
    <property type="protein sequence ID" value="GGZ26809.1"/>
    <property type="molecule type" value="Genomic_DNA"/>
</dbReference>
<dbReference type="SUPFAM" id="SSF46785">
    <property type="entry name" value="Winged helix' DNA-binding domain"/>
    <property type="match status" value="1"/>
</dbReference>
<dbReference type="PANTHER" id="PTHR33221">
    <property type="entry name" value="WINGED HELIX-TURN-HELIX TRANSCRIPTIONAL REGULATOR, RRF2 FAMILY"/>
    <property type="match status" value="1"/>
</dbReference>
<reference evidence="2" key="2">
    <citation type="submission" date="2020-09" db="EMBL/GenBank/DDBJ databases">
        <authorList>
            <person name="Sun Q."/>
            <person name="Kim S."/>
        </authorList>
    </citation>
    <scope>NUCLEOTIDE SEQUENCE</scope>
    <source>
        <strain evidence="2">KCTC 32296</strain>
    </source>
</reference>
<organism evidence="2 3">
    <name type="scientific">Asticcacaulis endophyticus</name>
    <dbReference type="NCBI Taxonomy" id="1395890"/>
    <lineage>
        <taxon>Bacteria</taxon>
        <taxon>Pseudomonadati</taxon>
        <taxon>Pseudomonadota</taxon>
        <taxon>Alphaproteobacteria</taxon>
        <taxon>Caulobacterales</taxon>
        <taxon>Caulobacteraceae</taxon>
        <taxon>Asticcacaulis</taxon>
    </lineage>
</organism>
<dbReference type="InterPro" id="IPR030489">
    <property type="entry name" value="TR_Rrf2-type_CS"/>
</dbReference>
<dbReference type="AlphaFoldDB" id="A0A918UQJ9"/>
<reference evidence="2" key="1">
    <citation type="journal article" date="2014" name="Int. J. Syst. Evol. Microbiol.">
        <title>Complete genome sequence of Corynebacterium casei LMG S-19264T (=DSM 44701T), isolated from a smear-ripened cheese.</title>
        <authorList>
            <consortium name="US DOE Joint Genome Institute (JGI-PGF)"/>
            <person name="Walter F."/>
            <person name="Albersmeier A."/>
            <person name="Kalinowski J."/>
            <person name="Ruckert C."/>
        </authorList>
    </citation>
    <scope>NUCLEOTIDE SEQUENCE</scope>
    <source>
        <strain evidence="2">KCTC 32296</strain>
    </source>
</reference>